<accession>A0A2S8F7F1</accession>
<sequence length="155" mass="17468">MAKGRIPKPKQINDLKGDTHKRRRHTVEPKAPSDLPQCPSYLGDIAQKEWVHVTTQLKQMGLLSTADTTAIAMYCASFERWQQACETRKKCGDFIKTPNGHMQPGPWMSQIRQAEDSCRRWLIEFGLTPAARSRMAIPKEAAKSSVLSFAKKKSA</sequence>
<gene>
    <name evidence="2" type="ORF">C5Y96_17105</name>
</gene>
<name>A0A2S8F7F1_9BACT</name>
<reference evidence="2 3" key="1">
    <citation type="submission" date="2018-02" db="EMBL/GenBank/DDBJ databases">
        <title>Comparative genomes isolates from brazilian mangrove.</title>
        <authorList>
            <person name="Araujo J.E."/>
            <person name="Taketani R.G."/>
            <person name="Silva M.C.P."/>
            <person name="Loureco M.V."/>
            <person name="Andreote F.D."/>
        </authorList>
    </citation>
    <scope>NUCLEOTIDE SEQUENCE [LARGE SCALE GENOMIC DNA]</scope>
    <source>
        <strain evidence="2 3">HEX-2 MGV</strain>
    </source>
</reference>
<organism evidence="2 3">
    <name type="scientific">Blastopirellula marina</name>
    <dbReference type="NCBI Taxonomy" id="124"/>
    <lineage>
        <taxon>Bacteria</taxon>
        <taxon>Pseudomonadati</taxon>
        <taxon>Planctomycetota</taxon>
        <taxon>Planctomycetia</taxon>
        <taxon>Pirellulales</taxon>
        <taxon>Pirellulaceae</taxon>
        <taxon>Blastopirellula</taxon>
    </lineage>
</organism>
<dbReference type="NCBIfam" id="TIGR01558">
    <property type="entry name" value="sm_term_P27"/>
    <property type="match status" value="1"/>
</dbReference>
<evidence type="ECO:0000313" key="2">
    <source>
        <dbReference type="EMBL" id="PQO28089.1"/>
    </source>
</evidence>
<protein>
    <submittedName>
        <fullName evidence="2">Phage terminase small subunit P27 family</fullName>
    </submittedName>
</protein>
<dbReference type="InterPro" id="IPR006448">
    <property type="entry name" value="Phage_term_ssu_P27"/>
</dbReference>
<proteinExistence type="predicted"/>
<dbReference type="EMBL" id="PUIA01000051">
    <property type="protein sequence ID" value="PQO28089.1"/>
    <property type="molecule type" value="Genomic_DNA"/>
</dbReference>
<dbReference type="AlphaFoldDB" id="A0A2S8F7F1"/>
<dbReference type="Pfam" id="PF05119">
    <property type="entry name" value="Terminase_4"/>
    <property type="match status" value="1"/>
</dbReference>
<dbReference type="OrthoDB" id="214483at2"/>
<evidence type="ECO:0000256" key="1">
    <source>
        <dbReference type="SAM" id="MobiDB-lite"/>
    </source>
</evidence>
<dbReference type="Proteomes" id="UP000240009">
    <property type="component" value="Unassembled WGS sequence"/>
</dbReference>
<comment type="caution">
    <text evidence="2">The sequence shown here is derived from an EMBL/GenBank/DDBJ whole genome shotgun (WGS) entry which is preliminary data.</text>
</comment>
<dbReference type="RefSeq" id="WP_105355784.1">
    <property type="nucleotide sequence ID" value="NZ_PUIA01000051.1"/>
</dbReference>
<evidence type="ECO:0000313" key="3">
    <source>
        <dbReference type="Proteomes" id="UP000240009"/>
    </source>
</evidence>
<feature type="region of interest" description="Disordered" evidence="1">
    <location>
        <begin position="1"/>
        <end position="35"/>
    </location>
</feature>